<dbReference type="EMBL" id="BONU01000029">
    <property type="protein sequence ID" value="GIG75312.1"/>
    <property type="molecule type" value="Genomic_DNA"/>
</dbReference>
<dbReference type="SMART" id="SM00331">
    <property type="entry name" value="PP2C_SIG"/>
    <property type="match status" value="1"/>
</dbReference>
<dbReference type="PANTHER" id="PTHR43156">
    <property type="entry name" value="STAGE II SPORULATION PROTEIN E-RELATED"/>
    <property type="match status" value="1"/>
</dbReference>
<gene>
    <name evidence="3" type="ORF">Pfl04_37160</name>
</gene>
<protein>
    <recommendedName>
        <fullName evidence="2">PPM-type phosphatase domain-containing protein</fullName>
    </recommendedName>
</protein>
<accession>A0A8J3LM75</accession>
<dbReference type="Gene3D" id="3.60.40.10">
    <property type="entry name" value="PPM-type phosphatase domain"/>
    <property type="match status" value="1"/>
</dbReference>
<dbReference type="SUPFAM" id="SSF81606">
    <property type="entry name" value="PP2C-like"/>
    <property type="match status" value="1"/>
</dbReference>
<feature type="domain" description="PPM-type phosphatase" evidence="2">
    <location>
        <begin position="234"/>
        <end position="443"/>
    </location>
</feature>
<dbReference type="InterPro" id="IPR001932">
    <property type="entry name" value="PPM-type_phosphatase-like_dom"/>
</dbReference>
<dbReference type="Proteomes" id="UP000653674">
    <property type="component" value="Unassembled WGS sequence"/>
</dbReference>
<organism evidence="3 4">
    <name type="scientific">Planosporangium flavigriseum</name>
    <dbReference type="NCBI Taxonomy" id="373681"/>
    <lineage>
        <taxon>Bacteria</taxon>
        <taxon>Bacillati</taxon>
        <taxon>Actinomycetota</taxon>
        <taxon>Actinomycetes</taxon>
        <taxon>Micromonosporales</taxon>
        <taxon>Micromonosporaceae</taxon>
        <taxon>Planosporangium</taxon>
    </lineage>
</organism>
<name>A0A8J3LM75_9ACTN</name>
<sequence>MDGVEHQRDELTERIADGMSRITELDQAHQAMAARYAQLSHELAETNRGVVALYAELDEQSRRLAALAETTLEVNQAATYGDLLEAAVAGAARMFGAPALASACRPDGARLVAVARADGAPPSAGPWTGPPPPGIANTKVGAVIRSELAARWATLLPDLPGEAVSVAAVRVRETRPPGFIAVGVSDLDGDDAHVLRQLAQAMALAIEAMRVHDEERQVALTVQRSLLPRELPETPGFDVSVRYVPASSQAEIGGDFYELAMIDGQLVVAIGDVVGHSLHAATVMGELRHALRAYVIEGHGPAAVLWQLNRLMVRLLPDEIATVCLLTVDQGTGRVRAANGGHLPPLVIFDGKAQPVEVAGPLLGVEVDRPDDVVFDLPSGAILVLLTDGLVERYDRSFDAGLGLVLDAATAVADDLEAFADRLLAAADAETSEDDIALVVLRRR</sequence>
<dbReference type="RefSeq" id="WP_168078425.1">
    <property type="nucleotide sequence ID" value="NZ_BAAAQJ010000021.1"/>
</dbReference>
<comment type="caution">
    <text evidence="3">The sequence shown here is derived from an EMBL/GenBank/DDBJ whole genome shotgun (WGS) entry which is preliminary data.</text>
</comment>
<dbReference type="InterPro" id="IPR052016">
    <property type="entry name" value="Bact_Sigma-Reg"/>
</dbReference>
<evidence type="ECO:0000256" key="1">
    <source>
        <dbReference type="ARBA" id="ARBA00022801"/>
    </source>
</evidence>
<evidence type="ECO:0000313" key="3">
    <source>
        <dbReference type="EMBL" id="GIG75312.1"/>
    </source>
</evidence>
<reference evidence="3" key="1">
    <citation type="submission" date="2021-01" db="EMBL/GenBank/DDBJ databases">
        <title>Whole genome shotgun sequence of Planosporangium flavigriseum NBRC 105377.</title>
        <authorList>
            <person name="Komaki H."/>
            <person name="Tamura T."/>
        </authorList>
    </citation>
    <scope>NUCLEOTIDE SEQUENCE</scope>
    <source>
        <strain evidence="3">NBRC 105377</strain>
    </source>
</reference>
<keyword evidence="1" id="KW-0378">Hydrolase</keyword>
<evidence type="ECO:0000259" key="2">
    <source>
        <dbReference type="SMART" id="SM00331"/>
    </source>
</evidence>
<dbReference type="AlphaFoldDB" id="A0A8J3LM75"/>
<dbReference type="PANTHER" id="PTHR43156:SF2">
    <property type="entry name" value="STAGE II SPORULATION PROTEIN E"/>
    <property type="match status" value="1"/>
</dbReference>
<evidence type="ECO:0000313" key="4">
    <source>
        <dbReference type="Proteomes" id="UP000653674"/>
    </source>
</evidence>
<keyword evidence="4" id="KW-1185">Reference proteome</keyword>
<dbReference type="Pfam" id="PF07228">
    <property type="entry name" value="SpoIIE"/>
    <property type="match status" value="1"/>
</dbReference>
<proteinExistence type="predicted"/>
<dbReference type="InterPro" id="IPR029016">
    <property type="entry name" value="GAF-like_dom_sf"/>
</dbReference>
<dbReference type="InterPro" id="IPR036457">
    <property type="entry name" value="PPM-type-like_dom_sf"/>
</dbReference>
<dbReference type="GO" id="GO:0016791">
    <property type="term" value="F:phosphatase activity"/>
    <property type="evidence" value="ECO:0007669"/>
    <property type="project" value="TreeGrafter"/>
</dbReference>
<dbReference type="Gene3D" id="3.30.450.40">
    <property type="match status" value="1"/>
</dbReference>